<keyword evidence="2" id="KW-0812">Transmembrane</keyword>
<keyword evidence="2" id="KW-0472">Membrane</keyword>
<proteinExistence type="predicted"/>
<gene>
    <name evidence="3" type="ORF">PCOS0759_LOCUS9504</name>
</gene>
<keyword evidence="2" id="KW-1133">Transmembrane helix</keyword>
<dbReference type="AlphaFoldDB" id="A0A7S1PKT2"/>
<feature type="transmembrane region" description="Helical" evidence="2">
    <location>
        <begin position="161"/>
        <end position="182"/>
    </location>
</feature>
<feature type="transmembrane region" description="Helical" evidence="2">
    <location>
        <begin position="116"/>
        <end position="140"/>
    </location>
</feature>
<reference evidence="3" key="1">
    <citation type="submission" date="2021-01" db="EMBL/GenBank/DDBJ databases">
        <authorList>
            <person name="Corre E."/>
            <person name="Pelletier E."/>
            <person name="Niang G."/>
            <person name="Scheremetjew M."/>
            <person name="Finn R."/>
            <person name="Kale V."/>
            <person name="Holt S."/>
            <person name="Cochrane G."/>
            <person name="Meng A."/>
            <person name="Brown T."/>
            <person name="Cohen L."/>
        </authorList>
    </citation>
    <scope>NUCLEOTIDE SEQUENCE</scope>
    <source>
        <strain evidence="3">WS</strain>
    </source>
</reference>
<feature type="transmembrane region" description="Helical" evidence="2">
    <location>
        <begin position="208"/>
        <end position="241"/>
    </location>
</feature>
<evidence type="ECO:0000256" key="2">
    <source>
        <dbReference type="SAM" id="Phobius"/>
    </source>
</evidence>
<feature type="transmembrane region" description="Helical" evidence="2">
    <location>
        <begin position="80"/>
        <end position="104"/>
    </location>
</feature>
<accession>A0A7S1PKT2</accession>
<evidence type="ECO:0000313" key="3">
    <source>
        <dbReference type="EMBL" id="CAD9086250.1"/>
    </source>
</evidence>
<dbReference type="EMBL" id="HBGD01011493">
    <property type="protein sequence ID" value="CAD9086250.1"/>
    <property type="molecule type" value="Transcribed_RNA"/>
</dbReference>
<organism evidence="3">
    <name type="scientific">Percolomonas cosmopolitus</name>
    <dbReference type="NCBI Taxonomy" id="63605"/>
    <lineage>
        <taxon>Eukaryota</taxon>
        <taxon>Discoba</taxon>
        <taxon>Heterolobosea</taxon>
        <taxon>Tetramitia</taxon>
        <taxon>Eutetramitia</taxon>
        <taxon>Percolomonadidae</taxon>
        <taxon>Percolomonas</taxon>
    </lineage>
</organism>
<protein>
    <submittedName>
        <fullName evidence="3">Uncharacterized protein</fullName>
    </submittedName>
</protein>
<feature type="compositionally biased region" description="Polar residues" evidence="1">
    <location>
        <begin position="1"/>
        <end position="19"/>
    </location>
</feature>
<name>A0A7S1PKT2_9EUKA</name>
<evidence type="ECO:0000256" key="1">
    <source>
        <dbReference type="SAM" id="MobiDB-lite"/>
    </source>
</evidence>
<sequence>MEPTTKTRARNVSLSNKNPPSLLEDDSQFIHIPSEDFFNESVMGKGSSNSAADWLDSSQNDDPAYKEYLLRKHRGRRTLYLVYCVILTLAQMALAFWSIYILVVDLIVQRHIWNKFSIFIDALCAIPVQWIVILIAVSEITGRMFWALPHLLRRHTCPGSVWLLSLSIFVGICWNCMLRFSLMREDSCHLENDVMWLMWCYRIYISRGMSYFFCALILCLLGCCLCSVLIWMLVIVVTVFMRTCVSRRNDRKYDLLATSIADD</sequence>
<feature type="region of interest" description="Disordered" evidence="1">
    <location>
        <begin position="1"/>
        <end position="24"/>
    </location>
</feature>